<protein>
    <recommendedName>
        <fullName evidence="2">Antitoxin</fullName>
    </recommendedName>
</protein>
<dbReference type="Proteomes" id="UP000192907">
    <property type="component" value="Unassembled WGS sequence"/>
</dbReference>
<sequence>MSSWSVKDAKNDFSKLIKATNEEPQVITSHGQKVAVVYRYDDRKHEVSFPKKNLEQFLEDTRKHFEESGISGMIKVGGE</sequence>
<evidence type="ECO:0000313" key="3">
    <source>
        <dbReference type="EMBL" id="SMF64721.1"/>
    </source>
</evidence>
<evidence type="ECO:0000256" key="2">
    <source>
        <dbReference type="RuleBase" id="RU362080"/>
    </source>
</evidence>
<organism evidence="3 4">
    <name type="scientific">Pseudobacteriovorax antillogorgiicola</name>
    <dbReference type="NCBI Taxonomy" id="1513793"/>
    <lineage>
        <taxon>Bacteria</taxon>
        <taxon>Pseudomonadati</taxon>
        <taxon>Bdellovibrionota</taxon>
        <taxon>Oligoflexia</taxon>
        <taxon>Oligoflexales</taxon>
        <taxon>Pseudobacteriovoracaceae</taxon>
        <taxon>Pseudobacteriovorax</taxon>
    </lineage>
</organism>
<name>A0A1Y6CMP2_9BACT</name>
<proteinExistence type="inferred from homology"/>
<dbReference type="NCBIfam" id="TIGR01552">
    <property type="entry name" value="phd_fam"/>
    <property type="match status" value="1"/>
</dbReference>
<dbReference type="Gene3D" id="3.40.1620.10">
    <property type="entry name" value="YefM-like domain"/>
    <property type="match status" value="1"/>
</dbReference>
<comment type="function">
    <text evidence="2">Antitoxin component of a type II toxin-antitoxin (TA) system.</text>
</comment>
<dbReference type="OrthoDB" id="165038at2"/>
<dbReference type="InterPro" id="IPR006442">
    <property type="entry name" value="Antitoxin_Phd/YefM"/>
</dbReference>
<evidence type="ECO:0000256" key="1">
    <source>
        <dbReference type="ARBA" id="ARBA00009981"/>
    </source>
</evidence>
<dbReference type="AlphaFoldDB" id="A0A1Y6CMP2"/>
<dbReference type="Pfam" id="PF02604">
    <property type="entry name" value="PhdYeFM_antitox"/>
    <property type="match status" value="1"/>
</dbReference>
<keyword evidence="4" id="KW-1185">Reference proteome</keyword>
<reference evidence="4" key="1">
    <citation type="submission" date="2017-04" db="EMBL/GenBank/DDBJ databases">
        <authorList>
            <person name="Varghese N."/>
            <person name="Submissions S."/>
        </authorList>
    </citation>
    <scope>NUCLEOTIDE SEQUENCE [LARGE SCALE GENOMIC DNA]</scope>
    <source>
        <strain evidence="4">RKEM611</strain>
    </source>
</reference>
<gene>
    <name evidence="3" type="ORF">SAMN06296036_12275</name>
</gene>
<dbReference type="STRING" id="1513793.SAMN06296036_12275"/>
<dbReference type="EMBL" id="FWZT01000022">
    <property type="protein sequence ID" value="SMF64721.1"/>
    <property type="molecule type" value="Genomic_DNA"/>
</dbReference>
<comment type="similarity">
    <text evidence="1 2">Belongs to the phD/YefM antitoxin family.</text>
</comment>
<evidence type="ECO:0000313" key="4">
    <source>
        <dbReference type="Proteomes" id="UP000192907"/>
    </source>
</evidence>
<dbReference type="SUPFAM" id="SSF143120">
    <property type="entry name" value="YefM-like"/>
    <property type="match status" value="1"/>
</dbReference>
<dbReference type="RefSeq" id="WP_132323427.1">
    <property type="nucleotide sequence ID" value="NZ_FWZT01000022.1"/>
</dbReference>
<accession>A0A1Y6CMP2</accession>
<dbReference type="InterPro" id="IPR036165">
    <property type="entry name" value="YefM-like_sf"/>
</dbReference>